<comment type="caution">
    <text evidence="2">The sequence shown here is derived from an EMBL/GenBank/DDBJ whole genome shotgun (WGS) entry which is preliminary data.</text>
</comment>
<name>A0A2N0X820_9CORY</name>
<reference evidence="2 3" key="1">
    <citation type="submission" date="2017-12" db="EMBL/GenBank/DDBJ databases">
        <title>Corynebacterium mastitidis 16-1433 Genome.</title>
        <authorList>
            <person name="Gulvik C.A."/>
        </authorList>
    </citation>
    <scope>NUCLEOTIDE SEQUENCE [LARGE SCALE GENOMIC DNA]</scope>
    <source>
        <strain evidence="2 3">16-1433</strain>
    </source>
</reference>
<organism evidence="2 3">
    <name type="scientific">Corynebacterium mastitidis</name>
    <dbReference type="NCBI Taxonomy" id="161890"/>
    <lineage>
        <taxon>Bacteria</taxon>
        <taxon>Bacillati</taxon>
        <taxon>Actinomycetota</taxon>
        <taxon>Actinomycetes</taxon>
        <taxon>Mycobacteriales</taxon>
        <taxon>Corynebacteriaceae</taxon>
        <taxon>Corynebacterium</taxon>
    </lineage>
</organism>
<dbReference type="PANTHER" id="PTHR40765">
    <property type="entry name" value="ESX-2 SECRETION SYSTEM ATPASE ECCB2"/>
    <property type="match status" value="1"/>
</dbReference>
<gene>
    <name evidence="2" type="primary">eccB</name>
    <name evidence="2" type="ORF">CXB45_05050</name>
</gene>
<dbReference type="Gene3D" id="3.30.2390.20">
    <property type="entry name" value="Type VII secretion system EccB, repeat 1 domain"/>
    <property type="match status" value="1"/>
</dbReference>
<dbReference type="InterPro" id="IPR007795">
    <property type="entry name" value="T7SS_EccB"/>
</dbReference>
<protein>
    <submittedName>
        <fullName evidence="2">Type VII secretion protein EccB</fullName>
    </submittedName>
</protein>
<sequence>MPQHRGLLTPTTHAQVSGHRFLTRRMHHGLVFGDARMIHDPLRTRQRAATLGAVFSLLLAMGAGLLAVLDPKPTPGEDEPLLRAASGALYVRVGEKVHPVANLASARLVLGEPAEPADIGDEALAGLRHGHPLGIPDAPGLIAAHNPEEGARTWSVCTTPDRVLVTLGAGPAPLAEDEAVVLREVSTPTEYTEYLVTARGRRALPPPDDPAGLIVRRRMGIDERTPVWQPPVPVLMGIAEREPIAFPAPLPEVVRAGEEWWAATAEGARPITELQATMLRDMGAASRAGEQAEMAARPEMPQGLLLPERGARLLDPGETELCSIGAEGGVGRPAPGESVRVPADLPVVAGGLGDPGSAPAEAPGGGARGRGEAGVEAEEAAARLMVADSFASELRGAVAVDAGFGYHVVTPHGVRHRVDNAEALAALGLPEPIPGWWPALALLPEGGALSREEALRGGR</sequence>
<dbReference type="Proteomes" id="UP000233249">
    <property type="component" value="Unassembled WGS sequence"/>
</dbReference>
<accession>A0A2N0X820</accession>
<dbReference type="STRING" id="1121365.GCA_000375365_01123"/>
<dbReference type="Pfam" id="PF05108">
    <property type="entry name" value="T7SS_ESX1_EccB"/>
    <property type="match status" value="2"/>
</dbReference>
<dbReference type="GO" id="GO:0005576">
    <property type="term" value="C:extracellular region"/>
    <property type="evidence" value="ECO:0007669"/>
    <property type="project" value="TreeGrafter"/>
</dbReference>
<dbReference type="OrthoDB" id="3847604at2"/>
<evidence type="ECO:0000313" key="2">
    <source>
        <dbReference type="EMBL" id="PKF68850.1"/>
    </source>
</evidence>
<dbReference type="PANTHER" id="PTHR40765:SF2">
    <property type="entry name" value="ESX-2 SECRETION SYSTEM ATPASE ECCB2"/>
    <property type="match status" value="1"/>
</dbReference>
<evidence type="ECO:0000256" key="1">
    <source>
        <dbReference type="SAM" id="MobiDB-lite"/>
    </source>
</evidence>
<dbReference type="EMBL" id="PJAF01000011">
    <property type="protein sequence ID" value="PKF68850.1"/>
    <property type="molecule type" value="Genomic_DNA"/>
</dbReference>
<dbReference type="AlphaFoldDB" id="A0A2N0X820"/>
<feature type="region of interest" description="Disordered" evidence="1">
    <location>
        <begin position="351"/>
        <end position="371"/>
    </location>
</feature>
<dbReference type="RefSeq" id="WP_101173480.1">
    <property type="nucleotide sequence ID" value="NZ_JBBMMG010000001.1"/>
</dbReference>
<dbReference type="NCBIfam" id="TIGR03919">
    <property type="entry name" value="T7SS_EccB"/>
    <property type="match status" value="1"/>
</dbReference>
<evidence type="ECO:0000313" key="3">
    <source>
        <dbReference type="Proteomes" id="UP000233249"/>
    </source>
</evidence>
<dbReference type="InterPro" id="IPR044857">
    <property type="entry name" value="T7SS_EccB_R1"/>
</dbReference>
<proteinExistence type="predicted"/>